<proteinExistence type="predicted"/>
<protein>
    <submittedName>
        <fullName evidence="1">Uncharacterized protein</fullName>
    </submittedName>
</protein>
<gene>
    <name evidence="1" type="ORF">KIW84_022948</name>
</gene>
<dbReference type="Gramene" id="Psat02G0294800-T1">
    <property type="protein sequence ID" value="KAI5436627.1"/>
    <property type="gene ID" value="KIW84_022948"/>
</dbReference>
<name>A0A9D5B5V1_PEA</name>
<dbReference type="Proteomes" id="UP001058974">
    <property type="component" value="Chromosome 2"/>
</dbReference>
<dbReference type="AlphaFoldDB" id="A0A9D5B5V1"/>
<comment type="caution">
    <text evidence="1">The sequence shown here is derived from an EMBL/GenBank/DDBJ whole genome shotgun (WGS) entry which is preliminary data.</text>
</comment>
<sequence>MDKGNGNGFDLGKRSHGQDSNWQQAATGATFFSGEPAGSGQFCRFLNLHGNARSLYQNEAGVMYITPVTLNHTPDSYKLRNLRWKIQGQNWGLTVWHSLTNVNATSWDALNATYIHNPAIRYFYRVLGHTVFGRVNNHKVNSKELLFLHCVFTPVAFNATPFLLANIQAACVRGNTVFYFGGNITSIALGLNLGDRLANLPALSAEFLNIDYCRSSHLIKVRDDERYHLVVRNKIV</sequence>
<keyword evidence="2" id="KW-1185">Reference proteome</keyword>
<dbReference type="EMBL" id="JAMSHJ010000002">
    <property type="protein sequence ID" value="KAI5436627.1"/>
    <property type="molecule type" value="Genomic_DNA"/>
</dbReference>
<reference evidence="1 2" key="1">
    <citation type="journal article" date="2022" name="Nat. Genet.">
        <title>Improved pea reference genome and pan-genome highlight genomic features and evolutionary characteristics.</title>
        <authorList>
            <person name="Yang T."/>
            <person name="Liu R."/>
            <person name="Luo Y."/>
            <person name="Hu S."/>
            <person name="Wang D."/>
            <person name="Wang C."/>
            <person name="Pandey M.K."/>
            <person name="Ge S."/>
            <person name="Xu Q."/>
            <person name="Li N."/>
            <person name="Li G."/>
            <person name="Huang Y."/>
            <person name="Saxena R.K."/>
            <person name="Ji Y."/>
            <person name="Li M."/>
            <person name="Yan X."/>
            <person name="He Y."/>
            <person name="Liu Y."/>
            <person name="Wang X."/>
            <person name="Xiang C."/>
            <person name="Varshney R.K."/>
            <person name="Ding H."/>
            <person name="Gao S."/>
            <person name="Zong X."/>
        </authorList>
    </citation>
    <scope>NUCLEOTIDE SEQUENCE [LARGE SCALE GENOMIC DNA]</scope>
    <source>
        <strain evidence="1 2">cv. Zhongwan 6</strain>
    </source>
</reference>
<evidence type="ECO:0000313" key="1">
    <source>
        <dbReference type="EMBL" id="KAI5436627.1"/>
    </source>
</evidence>
<evidence type="ECO:0000313" key="2">
    <source>
        <dbReference type="Proteomes" id="UP001058974"/>
    </source>
</evidence>
<organism evidence="1 2">
    <name type="scientific">Pisum sativum</name>
    <name type="common">Garden pea</name>
    <name type="synonym">Lathyrus oleraceus</name>
    <dbReference type="NCBI Taxonomy" id="3888"/>
    <lineage>
        <taxon>Eukaryota</taxon>
        <taxon>Viridiplantae</taxon>
        <taxon>Streptophyta</taxon>
        <taxon>Embryophyta</taxon>
        <taxon>Tracheophyta</taxon>
        <taxon>Spermatophyta</taxon>
        <taxon>Magnoliopsida</taxon>
        <taxon>eudicotyledons</taxon>
        <taxon>Gunneridae</taxon>
        <taxon>Pentapetalae</taxon>
        <taxon>rosids</taxon>
        <taxon>fabids</taxon>
        <taxon>Fabales</taxon>
        <taxon>Fabaceae</taxon>
        <taxon>Papilionoideae</taxon>
        <taxon>50 kb inversion clade</taxon>
        <taxon>NPAAA clade</taxon>
        <taxon>Hologalegina</taxon>
        <taxon>IRL clade</taxon>
        <taxon>Fabeae</taxon>
        <taxon>Lathyrus</taxon>
    </lineage>
</organism>
<accession>A0A9D5B5V1</accession>